<accession>A0A7M7K1U3</accession>
<sequence>MKSFFNNRVLLLVTGASRGLGLEIVMQLSAKIANGSVVVLAARDKEKLDINCANLKKTFPEIMFESFVSDNATATYADYEKLLNEKLKCAPEAVVVIHNAGSLGNTNVQLSEQNNLDELASYFAANVHHPMVLSSAVITLAKDNPEIRILQYSPGPLETDMMTELRNCKIGSVSSMAKNLREKGILLNTRQTVEKLCDIIDKNAFESGAHIDYYDR</sequence>
<evidence type="ECO:0000313" key="5">
    <source>
        <dbReference type="EnsemblMetazoa" id="XP_022659621"/>
    </source>
</evidence>
<keyword evidence="2" id="KW-0963">Cytoplasm</keyword>
<dbReference type="GO" id="GO:0006729">
    <property type="term" value="P:tetrahydrobiopterin biosynthetic process"/>
    <property type="evidence" value="ECO:0007669"/>
    <property type="project" value="TreeGrafter"/>
</dbReference>
<dbReference type="RefSeq" id="XP_022659621.1">
    <property type="nucleotide sequence ID" value="XM_022803886.1"/>
</dbReference>
<dbReference type="InterPro" id="IPR002347">
    <property type="entry name" value="SDR_fam"/>
</dbReference>
<dbReference type="PRINTS" id="PR00081">
    <property type="entry name" value="GDHRDH"/>
</dbReference>
<dbReference type="SUPFAM" id="SSF51735">
    <property type="entry name" value="NAD(P)-binding Rossmann-fold domains"/>
    <property type="match status" value="1"/>
</dbReference>
<dbReference type="InterPro" id="IPR051721">
    <property type="entry name" value="Biopterin_syn/organic_redct"/>
</dbReference>
<dbReference type="PANTHER" id="PTHR44085:SF2">
    <property type="entry name" value="SEPIAPTERIN REDUCTASE"/>
    <property type="match status" value="1"/>
</dbReference>
<dbReference type="AlphaFoldDB" id="A0A7M7K1U3"/>
<protein>
    <recommendedName>
        <fullName evidence="7">Sepiapterin reductase</fullName>
    </recommendedName>
</protein>
<dbReference type="Gene3D" id="3.40.50.720">
    <property type="entry name" value="NAD(P)-binding Rossmann-like Domain"/>
    <property type="match status" value="2"/>
</dbReference>
<evidence type="ECO:0008006" key="7">
    <source>
        <dbReference type="Google" id="ProtNLM"/>
    </source>
</evidence>
<keyword evidence="3" id="KW-0521">NADP</keyword>
<dbReference type="EnsemblMetazoa" id="XM_022803886">
    <property type="protein sequence ID" value="XP_022659621"/>
    <property type="gene ID" value="LOC111249680"/>
</dbReference>
<dbReference type="GO" id="GO:0004757">
    <property type="term" value="F:sepiapterin reductase (NADP+) activity"/>
    <property type="evidence" value="ECO:0007669"/>
    <property type="project" value="TreeGrafter"/>
</dbReference>
<comment type="subcellular location">
    <subcellularLocation>
        <location evidence="1">Cytoplasm</location>
    </subcellularLocation>
</comment>
<dbReference type="PANTHER" id="PTHR44085">
    <property type="entry name" value="SEPIAPTERIN REDUCTASE"/>
    <property type="match status" value="1"/>
</dbReference>
<keyword evidence="4" id="KW-0560">Oxidoreductase</keyword>
<dbReference type="Proteomes" id="UP000594260">
    <property type="component" value="Unplaced"/>
</dbReference>
<dbReference type="Pfam" id="PF00106">
    <property type="entry name" value="adh_short"/>
    <property type="match status" value="1"/>
</dbReference>
<keyword evidence="6" id="KW-1185">Reference proteome</keyword>
<reference evidence="5" key="1">
    <citation type="submission" date="2021-01" db="UniProtKB">
        <authorList>
            <consortium name="EnsemblMetazoa"/>
        </authorList>
    </citation>
    <scope>IDENTIFICATION</scope>
</reference>
<evidence type="ECO:0000256" key="3">
    <source>
        <dbReference type="ARBA" id="ARBA00022857"/>
    </source>
</evidence>
<evidence type="ECO:0000313" key="6">
    <source>
        <dbReference type="Proteomes" id="UP000594260"/>
    </source>
</evidence>
<dbReference type="InterPro" id="IPR036291">
    <property type="entry name" value="NAD(P)-bd_dom_sf"/>
</dbReference>
<name>A0A7M7K1U3_VARDE</name>
<evidence type="ECO:0000256" key="4">
    <source>
        <dbReference type="ARBA" id="ARBA00023002"/>
    </source>
</evidence>
<proteinExistence type="predicted"/>
<evidence type="ECO:0000256" key="1">
    <source>
        <dbReference type="ARBA" id="ARBA00004496"/>
    </source>
</evidence>
<dbReference type="GO" id="GO:0005737">
    <property type="term" value="C:cytoplasm"/>
    <property type="evidence" value="ECO:0007669"/>
    <property type="project" value="UniProtKB-SubCell"/>
</dbReference>
<dbReference type="GeneID" id="111249680"/>
<organism evidence="5 6">
    <name type="scientific">Varroa destructor</name>
    <name type="common">Honeybee mite</name>
    <dbReference type="NCBI Taxonomy" id="109461"/>
    <lineage>
        <taxon>Eukaryota</taxon>
        <taxon>Metazoa</taxon>
        <taxon>Ecdysozoa</taxon>
        <taxon>Arthropoda</taxon>
        <taxon>Chelicerata</taxon>
        <taxon>Arachnida</taxon>
        <taxon>Acari</taxon>
        <taxon>Parasitiformes</taxon>
        <taxon>Mesostigmata</taxon>
        <taxon>Gamasina</taxon>
        <taxon>Dermanyssoidea</taxon>
        <taxon>Varroidae</taxon>
        <taxon>Varroa</taxon>
    </lineage>
</organism>
<evidence type="ECO:0000256" key="2">
    <source>
        <dbReference type="ARBA" id="ARBA00022490"/>
    </source>
</evidence>